<dbReference type="GO" id="GO:0004707">
    <property type="term" value="F:MAP kinase activity"/>
    <property type="evidence" value="ECO:0007669"/>
    <property type="project" value="InterPro"/>
</dbReference>
<evidence type="ECO:0000256" key="4">
    <source>
        <dbReference type="ARBA" id="ARBA00022553"/>
    </source>
</evidence>
<dbReference type="Proteomes" id="UP000011083">
    <property type="component" value="Unassembled WGS sequence"/>
</dbReference>
<evidence type="ECO:0000259" key="11">
    <source>
        <dbReference type="PROSITE" id="PS50011"/>
    </source>
</evidence>
<dbReference type="InterPro" id="IPR008349">
    <property type="entry name" value="MAPK_ERK1/2"/>
</dbReference>
<dbReference type="InterPro" id="IPR011009">
    <property type="entry name" value="Kinase-like_dom_sf"/>
</dbReference>
<feature type="compositionally biased region" description="Pro residues" evidence="10">
    <location>
        <begin position="419"/>
        <end position="428"/>
    </location>
</feature>
<dbReference type="EMBL" id="KB007908">
    <property type="protein sequence ID" value="ELR21145.1"/>
    <property type="molecule type" value="Genomic_DNA"/>
</dbReference>
<dbReference type="VEuPathDB" id="AmoebaDB:ACA1_283520"/>
<dbReference type="GeneID" id="14922023"/>
<dbReference type="FunFam" id="1.10.510.10:FF:000098">
    <property type="entry name" value="Mitogen-activated protein kinase 1"/>
    <property type="match status" value="1"/>
</dbReference>
<dbReference type="STRING" id="1257118.L8H7P6"/>
<feature type="compositionally biased region" description="Polar residues" evidence="10">
    <location>
        <begin position="365"/>
        <end position="381"/>
    </location>
</feature>
<dbReference type="PROSITE" id="PS00107">
    <property type="entry name" value="PROTEIN_KINASE_ATP"/>
    <property type="match status" value="1"/>
</dbReference>
<comment type="similarity">
    <text evidence="2">Belongs to the protein kinase superfamily. CMGC Ser/Thr protein kinase family. MAP kinase subfamily.</text>
</comment>
<evidence type="ECO:0000256" key="9">
    <source>
        <dbReference type="PROSITE-ProRule" id="PRU10141"/>
    </source>
</evidence>
<evidence type="ECO:0000256" key="8">
    <source>
        <dbReference type="ARBA" id="ARBA00022840"/>
    </source>
</evidence>
<dbReference type="PRINTS" id="PR01770">
    <property type="entry name" value="ERK1ERK2MAPK"/>
</dbReference>
<protein>
    <submittedName>
        <fullName evidence="12">Mitogenactivated protein kinase 5, putative</fullName>
    </submittedName>
</protein>
<dbReference type="RefSeq" id="XP_004344888.1">
    <property type="nucleotide sequence ID" value="XM_004344838.1"/>
</dbReference>
<evidence type="ECO:0000313" key="13">
    <source>
        <dbReference type="Proteomes" id="UP000011083"/>
    </source>
</evidence>
<dbReference type="SMART" id="SM00220">
    <property type="entry name" value="S_TKc"/>
    <property type="match status" value="1"/>
</dbReference>
<organism evidence="12 13">
    <name type="scientific">Acanthamoeba castellanii (strain ATCC 30010 / Neff)</name>
    <dbReference type="NCBI Taxonomy" id="1257118"/>
    <lineage>
        <taxon>Eukaryota</taxon>
        <taxon>Amoebozoa</taxon>
        <taxon>Discosea</taxon>
        <taxon>Longamoebia</taxon>
        <taxon>Centramoebida</taxon>
        <taxon>Acanthamoebidae</taxon>
        <taxon>Acanthamoeba</taxon>
    </lineage>
</organism>
<dbReference type="OMA" id="VECICEI"/>
<keyword evidence="13" id="KW-1185">Reference proteome</keyword>
<feature type="binding site" evidence="9">
    <location>
        <position position="75"/>
    </location>
    <ligand>
        <name>ATP</name>
        <dbReference type="ChEBI" id="CHEBI:30616"/>
    </ligand>
</feature>
<proteinExistence type="inferred from homology"/>
<evidence type="ECO:0000313" key="12">
    <source>
        <dbReference type="EMBL" id="ELR21145.1"/>
    </source>
</evidence>
<dbReference type="GO" id="GO:0005524">
    <property type="term" value="F:ATP binding"/>
    <property type="evidence" value="ECO:0007669"/>
    <property type="project" value="UniProtKB-UniRule"/>
</dbReference>
<dbReference type="SUPFAM" id="SSF56112">
    <property type="entry name" value="Protein kinase-like (PK-like)"/>
    <property type="match status" value="1"/>
</dbReference>
<dbReference type="Gene3D" id="3.30.200.20">
    <property type="entry name" value="Phosphorylase Kinase, domain 1"/>
    <property type="match status" value="1"/>
</dbReference>
<evidence type="ECO:0000256" key="2">
    <source>
        <dbReference type="ARBA" id="ARBA00008832"/>
    </source>
</evidence>
<evidence type="ECO:0000256" key="1">
    <source>
        <dbReference type="ARBA" id="ARBA00001946"/>
    </source>
</evidence>
<keyword evidence="3" id="KW-0723">Serine/threonine-protein kinase</keyword>
<dbReference type="CDD" id="cd07834">
    <property type="entry name" value="STKc_MAPK"/>
    <property type="match status" value="1"/>
</dbReference>
<reference evidence="12 13" key="1">
    <citation type="journal article" date="2013" name="Genome Biol.">
        <title>Genome of Acanthamoeba castellanii highlights extensive lateral gene transfer and early evolution of tyrosine kinase signaling.</title>
        <authorList>
            <person name="Clarke M."/>
            <person name="Lohan A.J."/>
            <person name="Liu B."/>
            <person name="Lagkouvardos I."/>
            <person name="Roy S."/>
            <person name="Zafar N."/>
            <person name="Bertelli C."/>
            <person name="Schilde C."/>
            <person name="Kianianmomeni A."/>
            <person name="Burglin T.R."/>
            <person name="Frech C."/>
            <person name="Turcotte B."/>
            <person name="Kopec K.O."/>
            <person name="Synnott J.M."/>
            <person name="Choo C."/>
            <person name="Paponov I."/>
            <person name="Finkler A."/>
            <person name="Soon Heng Tan C."/>
            <person name="Hutchins A.P."/>
            <person name="Weinmeier T."/>
            <person name="Rattei T."/>
            <person name="Chu J.S."/>
            <person name="Gimenez G."/>
            <person name="Irimia M."/>
            <person name="Rigden D.J."/>
            <person name="Fitzpatrick D.A."/>
            <person name="Lorenzo-Morales J."/>
            <person name="Bateman A."/>
            <person name="Chiu C.H."/>
            <person name="Tang P."/>
            <person name="Hegemann P."/>
            <person name="Fromm H."/>
            <person name="Raoult D."/>
            <person name="Greub G."/>
            <person name="Miranda-Saavedra D."/>
            <person name="Chen N."/>
            <person name="Nash P."/>
            <person name="Ginger M.L."/>
            <person name="Horn M."/>
            <person name="Schaap P."/>
            <person name="Caler L."/>
            <person name="Loftus B."/>
        </authorList>
    </citation>
    <scope>NUCLEOTIDE SEQUENCE [LARGE SCALE GENOMIC DNA]</scope>
    <source>
        <strain evidence="12 13">Neff</strain>
    </source>
</reference>
<keyword evidence="8 9" id="KW-0067">ATP-binding</keyword>
<dbReference type="PANTHER" id="PTHR24055">
    <property type="entry name" value="MITOGEN-ACTIVATED PROTEIN KINASE"/>
    <property type="match status" value="1"/>
</dbReference>
<gene>
    <name evidence="12" type="ORF">ACA1_283520</name>
</gene>
<dbReference type="OrthoDB" id="192887at2759"/>
<dbReference type="Gene3D" id="1.10.510.10">
    <property type="entry name" value="Transferase(Phosphotransferase) domain 1"/>
    <property type="match status" value="1"/>
</dbReference>
<keyword evidence="4" id="KW-0597">Phosphoprotein</keyword>
<dbReference type="FunFam" id="3.30.200.20:FF:000046">
    <property type="entry name" value="Mitogen-activated protein kinase"/>
    <property type="match status" value="1"/>
</dbReference>
<evidence type="ECO:0000256" key="7">
    <source>
        <dbReference type="ARBA" id="ARBA00022777"/>
    </source>
</evidence>
<dbReference type="Pfam" id="PF00069">
    <property type="entry name" value="Pkinase"/>
    <property type="match status" value="1"/>
</dbReference>
<feature type="domain" description="Protein kinase" evidence="11">
    <location>
        <begin position="41"/>
        <end position="318"/>
    </location>
</feature>
<evidence type="ECO:0000256" key="10">
    <source>
        <dbReference type="SAM" id="MobiDB-lite"/>
    </source>
</evidence>
<dbReference type="AlphaFoldDB" id="L8H7P6"/>
<sequence>MEKEGGSGQFIGKDIVRGTEVRPGVWRYSIRGHVFDVPKRYTPIKWLGQGSYGIVCAAKDNQATDEADQTVAIKKIILNNAKTGDLQWKRTLREIRLMRHFDNENLLALKDIFELPAKENFDEVYELSDDHIQLILFQILRGLKYIHSAHVLHRDLKPSNLFINKDVLLKIADFGLARVAHPEDNYDGFTQYVATRWYRAPEVILSWKQYTNAIDMWSIGCIFAELLMRRPLFQGKDHIKQVECICEIMGTPSEEDIAGISSSHARQFVRNMGAKPKTPLQKLMPRAPPQALDLLEKMLAFNPAKRITVEDALCHPYLAYFHDPDDEPECHSAFDFSFEKLNLSLADFKMLIFQEMLHFHPEADPNNQRSKTRQSQLSTKGQGSPQPQSPQTQPQSPQQQPQPQQVKPAPQPTAYRPIAPRPMNPQPSPLQSAAVAFSQQSQQLILQQQMKLHQMGAGGQQPIKILPLPSGQSGAAPVGYLPVQPAMPLQAPIAILPQGAHGYVGMPPILPAAASGYSLAAAAAPPALASAARAAPAPSQVLPSTAHATQPYSHAAAEGLISFDSPTSLMLDNLLSSETVDDSACWADFDDDGMDVVGEGQLDPDDVFRSYLGQ</sequence>
<dbReference type="InterPro" id="IPR008271">
    <property type="entry name" value="Ser/Thr_kinase_AS"/>
</dbReference>
<keyword evidence="5" id="KW-0808">Transferase</keyword>
<keyword evidence="7 12" id="KW-0418">Kinase</keyword>
<evidence type="ECO:0000256" key="5">
    <source>
        <dbReference type="ARBA" id="ARBA00022679"/>
    </source>
</evidence>
<name>L8H7P6_ACACF</name>
<evidence type="ECO:0000256" key="6">
    <source>
        <dbReference type="ARBA" id="ARBA00022741"/>
    </source>
</evidence>
<dbReference type="PROSITE" id="PS50011">
    <property type="entry name" value="PROTEIN_KINASE_DOM"/>
    <property type="match status" value="1"/>
</dbReference>
<dbReference type="PROSITE" id="PS00108">
    <property type="entry name" value="PROTEIN_KINASE_ST"/>
    <property type="match status" value="1"/>
</dbReference>
<feature type="compositionally biased region" description="Low complexity" evidence="10">
    <location>
        <begin position="382"/>
        <end position="408"/>
    </location>
</feature>
<dbReference type="KEGG" id="acan:ACA1_283520"/>
<evidence type="ECO:0000256" key="3">
    <source>
        <dbReference type="ARBA" id="ARBA00022527"/>
    </source>
</evidence>
<keyword evidence="6 9" id="KW-0547">Nucleotide-binding</keyword>
<accession>L8H7P6</accession>
<dbReference type="InterPro" id="IPR017441">
    <property type="entry name" value="Protein_kinase_ATP_BS"/>
</dbReference>
<dbReference type="InterPro" id="IPR000719">
    <property type="entry name" value="Prot_kinase_dom"/>
</dbReference>
<feature type="region of interest" description="Disordered" evidence="10">
    <location>
        <begin position="362"/>
        <end position="435"/>
    </location>
</feature>
<dbReference type="InterPro" id="IPR050117">
    <property type="entry name" value="MAPK"/>
</dbReference>
<comment type="cofactor">
    <cofactor evidence="1">
        <name>Mg(2+)</name>
        <dbReference type="ChEBI" id="CHEBI:18420"/>
    </cofactor>
</comment>